<proteinExistence type="predicted"/>
<gene>
    <name evidence="1" type="ORF">F383_30068</name>
</gene>
<dbReference type="Proteomes" id="UP000032142">
    <property type="component" value="Unassembled WGS sequence"/>
</dbReference>
<name>A0A0B0MQX1_GOSAR</name>
<dbReference type="EMBL" id="JRRC01413054">
    <property type="protein sequence ID" value="KHG04528.1"/>
    <property type="molecule type" value="Genomic_DNA"/>
</dbReference>
<sequence>MYLSRIKIHIVIYLIEMPVDSFEIIRIQGSQTWSYM</sequence>
<protein>
    <submittedName>
        <fullName evidence="1">Uncharacterized protein</fullName>
    </submittedName>
</protein>
<reference evidence="2" key="1">
    <citation type="submission" date="2014-09" db="EMBL/GenBank/DDBJ databases">
        <authorList>
            <person name="Mudge J."/>
            <person name="Ramaraj T."/>
            <person name="Lindquist I.E."/>
            <person name="Bharti A.K."/>
            <person name="Sundararajan A."/>
            <person name="Cameron C.T."/>
            <person name="Woodward J.E."/>
            <person name="May G.D."/>
            <person name="Brubaker C."/>
            <person name="Broadhvest J."/>
            <person name="Wilkins T.A."/>
        </authorList>
    </citation>
    <scope>NUCLEOTIDE SEQUENCE</scope>
    <source>
        <strain evidence="2">cv. AKA8401</strain>
    </source>
</reference>
<comment type="caution">
    <text evidence="1">The sequence shown here is derived from an EMBL/GenBank/DDBJ whole genome shotgun (WGS) entry which is preliminary data.</text>
</comment>
<evidence type="ECO:0000313" key="1">
    <source>
        <dbReference type="EMBL" id="KHG04528.1"/>
    </source>
</evidence>
<evidence type="ECO:0000313" key="2">
    <source>
        <dbReference type="Proteomes" id="UP000032142"/>
    </source>
</evidence>
<dbReference type="AlphaFoldDB" id="A0A0B0MQX1"/>
<keyword evidence="2" id="KW-1185">Reference proteome</keyword>
<accession>A0A0B0MQX1</accession>
<organism evidence="1 2">
    <name type="scientific">Gossypium arboreum</name>
    <name type="common">Tree cotton</name>
    <name type="synonym">Gossypium nanking</name>
    <dbReference type="NCBI Taxonomy" id="29729"/>
    <lineage>
        <taxon>Eukaryota</taxon>
        <taxon>Viridiplantae</taxon>
        <taxon>Streptophyta</taxon>
        <taxon>Embryophyta</taxon>
        <taxon>Tracheophyta</taxon>
        <taxon>Spermatophyta</taxon>
        <taxon>Magnoliopsida</taxon>
        <taxon>eudicotyledons</taxon>
        <taxon>Gunneridae</taxon>
        <taxon>Pentapetalae</taxon>
        <taxon>rosids</taxon>
        <taxon>malvids</taxon>
        <taxon>Malvales</taxon>
        <taxon>Malvaceae</taxon>
        <taxon>Malvoideae</taxon>
        <taxon>Gossypium</taxon>
    </lineage>
</organism>